<evidence type="ECO:0008006" key="3">
    <source>
        <dbReference type="Google" id="ProtNLM"/>
    </source>
</evidence>
<keyword evidence="2" id="KW-1185">Reference proteome</keyword>
<sequence>MNRKARDQDQKLETTNSRIDNLVLHSGGDSPNEVVDARVNNEGTIFDSLEARLLYSENKHASDVERLEIQDQSQASQLNQLNATIKELYNFSNAGISIYVSADRGNDQTGNGTQDNPYKTIQTAVNQIPLISRTGISIWIEEGVYLEDVVLTNLSVSALYFRAVQTIADPSASDLAVKLRSFKIAYSTGYYFMSGIQFVDQANAPVVSDQRRCVQVEQGGYLAIAGCKFAENVKSMDHTSVYAGGSSKLHIYGKSTFVNQNVCMSATLLAELRAGDIQGSSNLVGALADSGTVRASISSSFATTPTKTASYGLILTKGTVM</sequence>
<proteinExistence type="predicted"/>
<dbReference type="Gene3D" id="2.160.20.10">
    <property type="entry name" value="Single-stranded right-handed beta-helix, Pectin lyase-like"/>
    <property type="match status" value="1"/>
</dbReference>
<evidence type="ECO:0000313" key="1">
    <source>
        <dbReference type="EMBL" id="OJG40724.1"/>
    </source>
</evidence>
<name>A0A1L8T9C6_9ENTE</name>
<dbReference type="EMBL" id="JXKQ01000035">
    <property type="protein sequence ID" value="OJG40724.1"/>
    <property type="molecule type" value="Genomic_DNA"/>
</dbReference>
<protein>
    <recommendedName>
        <fullName evidence="3">DUF1565 domain-containing protein</fullName>
    </recommendedName>
</protein>
<dbReference type="InterPro" id="IPR011050">
    <property type="entry name" value="Pectin_lyase_fold/virulence"/>
</dbReference>
<accession>A0A1L8T9C6</accession>
<dbReference type="Proteomes" id="UP000182077">
    <property type="component" value="Unassembled WGS sequence"/>
</dbReference>
<dbReference type="InterPro" id="IPR012334">
    <property type="entry name" value="Pectin_lyas_fold"/>
</dbReference>
<evidence type="ECO:0000313" key="2">
    <source>
        <dbReference type="Proteomes" id="UP000182077"/>
    </source>
</evidence>
<dbReference type="AlphaFoldDB" id="A0A1L8T9C6"/>
<gene>
    <name evidence="1" type="ORF">RV04_GL001538</name>
</gene>
<organism evidence="1 2">
    <name type="scientific">Enterococcus hermanniensis</name>
    <dbReference type="NCBI Taxonomy" id="249189"/>
    <lineage>
        <taxon>Bacteria</taxon>
        <taxon>Bacillati</taxon>
        <taxon>Bacillota</taxon>
        <taxon>Bacilli</taxon>
        <taxon>Lactobacillales</taxon>
        <taxon>Enterococcaceae</taxon>
        <taxon>Enterococcus</taxon>
    </lineage>
</organism>
<dbReference type="SUPFAM" id="SSF51126">
    <property type="entry name" value="Pectin lyase-like"/>
    <property type="match status" value="1"/>
</dbReference>
<reference evidence="1 2" key="1">
    <citation type="submission" date="2014-12" db="EMBL/GenBank/DDBJ databases">
        <title>Draft genome sequences of 29 type strains of Enterococci.</title>
        <authorList>
            <person name="Zhong Z."/>
            <person name="Sun Z."/>
            <person name="Liu W."/>
            <person name="Zhang W."/>
            <person name="Zhang H."/>
        </authorList>
    </citation>
    <scope>NUCLEOTIDE SEQUENCE [LARGE SCALE GENOMIC DNA]</scope>
    <source>
        <strain evidence="1 2">DSM 17122</strain>
    </source>
</reference>
<comment type="caution">
    <text evidence="1">The sequence shown here is derived from an EMBL/GenBank/DDBJ whole genome shotgun (WGS) entry which is preliminary data.</text>
</comment>